<dbReference type="Ensembl" id="ENSNVIT00000025873.1">
    <property type="protein sequence ID" value="ENSNVIP00000022220.1"/>
    <property type="gene ID" value="ENSNVIG00000017350.1"/>
</dbReference>
<feature type="chain" id="PRO_5034773513" evidence="2">
    <location>
        <begin position="37"/>
        <end position="86"/>
    </location>
</feature>
<dbReference type="AlphaFoldDB" id="A0A8C7BJI9"/>
<reference evidence="3" key="2">
    <citation type="submission" date="2025-09" db="UniProtKB">
        <authorList>
            <consortium name="Ensembl"/>
        </authorList>
    </citation>
    <scope>IDENTIFICATION</scope>
</reference>
<keyword evidence="2" id="KW-0732">Signal</keyword>
<accession>A0A8C7BJI9</accession>
<dbReference type="Proteomes" id="UP000694425">
    <property type="component" value="Unplaced"/>
</dbReference>
<organism evidence="3 4">
    <name type="scientific">Neovison vison</name>
    <name type="common">American mink</name>
    <name type="synonym">Mustela vison</name>
    <dbReference type="NCBI Taxonomy" id="452646"/>
    <lineage>
        <taxon>Eukaryota</taxon>
        <taxon>Metazoa</taxon>
        <taxon>Chordata</taxon>
        <taxon>Craniata</taxon>
        <taxon>Vertebrata</taxon>
        <taxon>Euteleostomi</taxon>
        <taxon>Mammalia</taxon>
        <taxon>Eutheria</taxon>
        <taxon>Laurasiatheria</taxon>
        <taxon>Carnivora</taxon>
        <taxon>Caniformia</taxon>
        <taxon>Musteloidea</taxon>
        <taxon>Mustelidae</taxon>
        <taxon>Mustelinae</taxon>
        <taxon>Neogale</taxon>
    </lineage>
</organism>
<feature type="signal peptide" evidence="2">
    <location>
        <begin position="1"/>
        <end position="36"/>
    </location>
</feature>
<reference evidence="3" key="1">
    <citation type="submission" date="2025-08" db="UniProtKB">
        <authorList>
            <consortium name="Ensembl"/>
        </authorList>
    </citation>
    <scope>IDENTIFICATION</scope>
</reference>
<evidence type="ECO:0000313" key="3">
    <source>
        <dbReference type="Ensembl" id="ENSNVIP00000022220.1"/>
    </source>
</evidence>
<feature type="region of interest" description="Disordered" evidence="1">
    <location>
        <begin position="36"/>
        <end position="56"/>
    </location>
</feature>
<keyword evidence="4" id="KW-1185">Reference proteome</keyword>
<name>A0A8C7BJI9_NEOVI</name>
<sequence length="86" mass="9558">MGPPGLSTRPFQSPRLWPQLPLLCLLQQTLTTLGEGQRKMDNGVKTKVSDSSEGKPSRRVGIQKILLRFPLGVVHSREWSLHLSGI</sequence>
<evidence type="ECO:0000256" key="1">
    <source>
        <dbReference type="SAM" id="MobiDB-lite"/>
    </source>
</evidence>
<dbReference type="GeneTree" id="ENSGT00930000152835"/>
<protein>
    <submittedName>
        <fullName evidence="3">Uncharacterized protein</fullName>
    </submittedName>
</protein>
<proteinExistence type="predicted"/>
<evidence type="ECO:0000256" key="2">
    <source>
        <dbReference type="SAM" id="SignalP"/>
    </source>
</evidence>
<evidence type="ECO:0000313" key="4">
    <source>
        <dbReference type="Proteomes" id="UP000694425"/>
    </source>
</evidence>